<dbReference type="InterPro" id="IPR029058">
    <property type="entry name" value="AB_hydrolase_fold"/>
</dbReference>
<protein>
    <recommendedName>
        <fullName evidence="4">AB hydrolase-1 domain-containing protein</fullName>
    </recommendedName>
</protein>
<evidence type="ECO:0000313" key="3">
    <source>
        <dbReference type="Proteomes" id="UP001172673"/>
    </source>
</evidence>
<feature type="transmembrane region" description="Helical" evidence="1">
    <location>
        <begin position="14"/>
        <end position="41"/>
    </location>
</feature>
<gene>
    <name evidence="2" type="ORF">H2200_000472</name>
</gene>
<name>A0AA38XNG9_9EURO</name>
<dbReference type="Proteomes" id="UP001172673">
    <property type="component" value="Unassembled WGS sequence"/>
</dbReference>
<dbReference type="PANTHER" id="PTHR37471">
    <property type="entry name" value="UNNAMED PRODUCT"/>
    <property type="match status" value="1"/>
</dbReference>
<dbReference type="AlphaFoldDB" id="A0AA38XNG9"/>
<keyword evidence="1" id="KW-0472">Membrane</keyword>
<dbReference type="EMBL" id="JAPDRK010000001">
    <property type="protein sequence ID" value="KAJ9616753.1"/>
    <property type="molecule type" value="Genomic_DNA"/>
</dbReference>
<feature type="transmembrane region" description="Helical" evidence="1">
    <location>
        <begin position="53"/>
        <end position="72"/>
    </location>
</feature>
<proteinExistence type="predicted"/>
<comment type="caution">
    <text evidence="2">The sequence shown here is derived from an EMBL/GenBank/DDBJ whole genome shotgun (WGS) entry which is preliminary data.</text>
</comment>
<sequence length="568" mass="64709">MLPSSRGPLIFSRVFAWCFQAIAPLSLTYCGLTTLSALNVLSFRRLPRPLEAWLLAESLFYLLVYLPMSVAIHRPAMEVSVTDRKERQALFKKCIMTINDPVRYISLWHRGAPIETVGRDNVKEWICWAFMGREAWGSDEDEELEGYVDELENLLPNGIKFRQGKAPSVKTLRFSLDPVNISHKPLLFYSLGVGGADIYAALIMWYHGYQHYATKQWFASFPFRPQTLLSQNKSPAKRISYWYRPHASKTRLPILYIHGIGILHTYGDYFADLAARVDADALQSDGQIGIIVLEILPISFRIAHAALTPADMRAEIQAILDQHAWSRFVLMANSYGSIICAQLLRSHTLNVRVADVILIDPVAFLLHLPDMAYNFTRRLPQSASEHQLYYFASTDVGAAHTLARRFSWPDSILWKEDLKGRRWTIMLSEIDIIVAARQIGMYLTRPEGVKALNDRREGAEWKTTKWTGGELDVLWLEGLNHAEVFDTERDRKMVLDIAMNYAAGESKGVQDRPSGYGRWVEQSLLYKASPARFASCFGLDRTLQWEAEHANGHRDRKANGVSPKRRSS</sequence>
<evidence type="ECO:0000256" key="1">
    <source>
        <dbReference type="SAM" id="Phobius"/>
    </source>
</evidence>
<organism evidence="2 3">
    <name type="scientific">Cladophialophora chaetospira</name>
    <dbReference type="NCBI Taxonomy" id="386627"/>
    <lineage>
        <taxon>Eukaryota</taxon>
        <taxon>Fungi</taxon>
        <taxon>Dikarya</taxon>
        <taxon>Ascomycota</taxon>
        <taxon>Pezizomycotina</taxon>
        <taxon>Eurotiomycetes</taxon>
        <taxon>Chaetothyriomycetidae</taxon>
        <taxon>Chaetothyriales</taxon>
        <taxon>Herpotrichiellaceae</taxon>
        <taxon>Cladophialophora</taxon>
    </lineage>
</organism>
<dbReference type="SUPFAM" id="SSF53474">
    <property type="entry name" value="alpha/beta-Hydrolases"/>
    <property type="match status" value="1"/>
</dbReference>
<dbReference type="Gene3D" id="3.40.50.1820">
    <property type="entry name" value="alpha/beta hydrolase"/>
    <property type="match status" value="1"/>
</dbReference>
<feature type="transmembrane region" description="Helical" evidence="1">
    <location>
        <begin position="186"/>
        <end position="206"/>
    </location>
</feature>
<evidence type="ECO:0000313" key="2">
    <source>
        <dbReference type="EMBL" id="KAJ9616753.1"/>
    </source>
</evidence>
<keyword evidence="3" id="KW-1185">Reference proteome</keyword>
<evidence type="ECO:0008006" key="4">
    <source>
        <dbReference type="Google" id="ProtNLM"/>
    </source>
</evidence>
<keyword evidence="1" id="KW-1133">Transmembrane helix</keyword>
<keyword evidence="1" id="KW-0812">Transmembrane</keyword>
<accession>A0AA38XNG9</accession>
<reference evidence="2" key="1">
    <citation type="submission" date="2022-10" db="EMBL/GenBank/DDBJ databases">
        <title>Culturing micro-colonial fungi from biological soil crusts in the Mojave desert and describing Neophaeococcomyces mojavensis, and introducing the new genera and species Taxawa tesnikishii.</title>
        <authorList>
            <person name="Kurbessoian T."/>
            <person name="Stajich J.E."/>
        </authorList>
    </citation>
    <scope>NUCLEOTIDE SEQUENCE</scope>
    <source>
        <strain evidence="2">TK_41</strain>
    </source>
</reference>
<dbReference type="PANTHER" id="PTHR37471:SF1">
    <property type="entry name" value="AB HYDROLASE-1 DOMAIN-CONTAINING PROTEIN"/>
    <property type="match status" value="1"/>
</dbReference>